<keyword evidence="1" id="KW-0326">Glycosidase</keyword>
<organism evidence="5 6">
    <name type="scientific">Dactylosporangium matsuzakiense</name>
    <dbReference type="NCBI Taxonomy" id="53360"/>
    <lineage>
        <taxon>Bacteria</taxon>
        <taxon>Bacillati</taxon>
        <taxon>Actinomycetota</taxon>
        <taxon>Actinomycetes</taxon>
        <taxon>Micromonosporales</taxon>
        <taxon>Micromonosporaceae</taxon>
        <taxon>Dactylosporangium</taxon>
    </lineage>
</organism>
<dbReference type="EMBL" id="BSFP01000046">
    <property type="protein sequence ID" value="GLL04551.1"/>
    <property type="molecule type" value="Genomic_DNA"/>
</dbReference>
<comment type="caution">
    <text evidence="5">The sequence shown here is derived from an EMBL/GenBank/DDBJ whole genome shotgun (WGS) entry which is preliminary data.</text>
</comment>
<evidence type="ECO:0000256" key="1">
    <source>
        <dbReference type="ARBA" id="ARBA00023295"/>
    </source>
</evidence>
<dbReference type="SUPFAM" id="SSF63829">
    <property type="entry name" value="Calcium-dependent phosphotriesterase"/>
    <property type="match status" value="1"/>
</dbReference>
<name>A0A9W6KQE0_9ACTN</name>
<dbReference type="AlphaFoldDB" id="A0A9W6KQE0"/>
<keyword evidence="6" id="KW-1185">Reference proteome</keyword>
<dbReference type="GO" id="GO:0000272">
    <property type="term" value="P:polysaccharide catabolic process"/>
    <property type="evidence" value="ECO:0007669"/>
    <property type="project" value="UniProtKB-KW"/>
</dbReference>
<dbReference type="PROSITE" id="PS50853">
    <property type="entry name" value="FN3"/>
    <property type="match status" value="1"/>
</dbReference>
<feature type="domain" description="Fibronectin type-III" evidence="4">
    <location>
        <begin position="348"/>
        <end position="443"/>
    </location>
</feature>
<dbReference type="InterPro" id="IPR011042">
    <property type="entry name" value="6-blade_b-propeller_TolB-like"/>
</dbReference>
<gene>
    <name evidence="5" type="ORF">GCM10017581_062980</name>
</gene>
<evidence type="ECO:0000256" key="3">
    <source>
        <dbReference type="SAM" id="Phobius"/>
    </source>
</evidence>
<feature type="transmembrane region" description="Helical" evidence="3">
    <location>
        <begin position="461"/>
        <end position="479"/>
    </location>
</feature>
<keyword evidence="3" id="KW-1133">Transmembrane helix</keyword>
<dbReference type="InterPro" id="IPR003961">
    <property type="entry name" value="FN3_dom"/>
</dbReference>
<evidence type="ECO:0000313" key="6">
    <source>
        <dbReference type="Proteomes" id="UP001143480"/>
    </source>
</evidence>
<evidence type="ECO:0000259" key="4">
    <source>
        <dbReference type="PROSITE" id="PS50853"/>
    </source>
</evidence>
<dbReference type="CDD" id="cd00063">
    <property type="entry name" value="FN3"/>
    <property type="match status" value="1"/>
</dbReference>
<keyword evidence="2" id="KW-0119">Carbohydrate metabolism</keyword>
<evidence type="ECO:0000256" key="2">
    <source>
        <dbReference type="ARBA" id="ARBA00023326"/>
    </source>
</evidence>
<dbReference type="GO" id="GO:0016798">
    <property type="term" value="F:hydrolase activity, acting on glycosyl bonds"/>
    <property type="evidence" value="ECO:0007669"/>
    <property type="project" value="UniProtKB-KW"/>
</dbReference>
<dbReference type="Gene3D" id="2.60.40.10">
    <property type="entry name" value="Immunoglobulins"/>
    <property type="match status" value="1"/>
</dbReference>
<keyword evidence="2" id="KW-0624">Polysaccharide degradation</keyword>
<dbReference type="PANTHER" id="PTHR24104">
    <property type="entry name" value="E3 UBIQUITIN-PROTEIN LIGASE NHLRC1-RELATED"/>
    <property type="match status" value="1"/>
</dbReference>
<dbReference type="InterPro" id="IPR013783">
    <property type="entry name" value="Ig-like_fold"/>
</dbReference>
<accession>A0A9W6KQE0</accession>
<keyword evidence="1" id="KW-0378">Hydrolase</keyword>
<evidence type="ECO:0000313" key="5">
    <source>
        <dbReference type="EMBL" id="GLL04551.1"/>
    </source>
</evidence>
<keyword evidence="3" id="KW-0472">Membrane</keyword>
<reference evidence="5" key="1">
    <citation type="journal article" date="2014" name="Int. J. Syst. Evol. Microbiol.">
        <title>Complete genome sequence of Corynebacterium casei LMG S-19264T (=DSM 44701T), isolated from a smear-ripened cheese.</title>
        <authorList>
            <consortium name="US DOE Joint Genome Institute (JGI-PGF)"/>
            <person name="Walter F."/>
            <person name="Albersmeier A."/>
            <person name="Kalinowski J."/>
            <person name="Ruckert C."/>
        </authorList>
    </citation>
    <scope>NUCLEOTIDE SEQUENCE</scope>
    <source>
        <strain evidence="5">VKM Ac-1321</strain>
    </source>
</reference>
<dbReference type="InterPro" id="IPR036116">
    <property type="entry name" value="FN3_sf"/>
</dbReference>
<proteinExistence type="predicted"/>
<protein>
    <recommendedName>
        <fullName evidence="4">Fibronectin type-III domain-containing protein</fullName>
    </recommendedName>
</protein>
<sequence length="486" mass="47511">MAPGTSATAAPPPVAVITRIAGNASGTTGSAVAGPALSSPLNYPYEIGRDGAGNLYFVDYGSKRAYKIDAAGTMTIVAGDGTTGAIVPGAATGSPFQALQGLAVDSTGNVYLADPASRRVVKVDQAGQLSYFAGNGSNGAVVPGPATSTPVPIPYALTTDTAGNVYIVNSTPKNVYKVTPGGVLSIVAGTGGTGPNVPGPATSSPMSPNNVATDGAGNLYIADTTSCDVLKVTPGGTLSIFAGNNSCSGTITDGAATATTLRHANGLAADSVGNVYVSNWDTGQISKITPAGQLTVIAGTGTYGLPTYNGPALASSMRQSEGLAVNDAGVVFAAHSDNNTIDRIGPATPSAPRDVQAAMSGTTLTVSFEPPVDAGTTPITGYEVSLDAGATWMTLATTAAGGRRTGNVSGVTAGTAYQVQVRAVNGSGASDAGAGSAVPTAPVAAAPGGGLAVTGDATSTTVGIGVLLLVAGLGLRRLVGRRRAGH</sequence>
<reference evidence="5" key="2">
    <citation type="submission" date="2023-01" db="EMBL/GenBank/DDBJ databases">
        <authorList>
            <person name="Sun Q."/>
            <person name="Evtushenko L."/>
        </authorList>
    </citation>
    <scope>NUCLEOTIDE SEQUENCE</scope>
    <source>
        <strain evidence="5">VKM Ac-1321</strain>
    </source>
</reference>
<dbReference type="Proteomes" id="UP001143480">
    <property type="component" value="Unassembled WGS sequence"/>
</dbReference>
<dbReference type="RefSeq" id="WP_261961032.1">
    <property type="nucleotide sequence ID" value="NZ_BAAAXA010000001.1"/>
</dbReference>
<dbReference type="SMART" id="SM00060">
    <property type="entry name" value="FN3"/>
    <property type="match status" value="1"/>
</dbReference>
<dbReference type="Gene3D" id="2.120.10.30">
    <property type="entry name" value="TolB, C-terminal domain"/>
    <property type="match status" value="3"/>
</dbReference>
<dbReference type="SUPFAM" id="SSF49265">
    <property type="entry name" value="Fibronectin type III"/>
    <property type="match status" value="1"/>
</dbReference>
<dbReference type="Pfam" id="PF00041">
    <property type="entry name" value="fn3"/>
    <property type="match status" value="1"/>
</dbReference>
<dbReference type="InterPro" id="IPR050952">
    <property type="entry name" value="TRIM-NHL_E3_ligases"/>
</dbReference>
<keyword evidence="3" id="KW-0812">Transmembrane</keyword>